<keyword evidence="3 13" id="KW-0812">Transmembrane</keyword>
<dbReference type="SMART" id="SM00181">
    <property type="entry name" value="EGF"/>
    <property type="match status" value="13"/>
</dbReference>
<feature type="domain" description="EGF-like" evidence="15">
    <location>
        <begin position="436"/>
        <end position="474"/>
    </location>
</feature>
<feature type="disulfide bond" evidence="11">
    <location>
        <begin position="464"/>
        <end position="473"/>
    </location>
</feature>
<dbReference type="FunFam" id="2.10.25.10:FF:000095">
    <property type="entry name" value="Notch, isoform B"/>
    <property type="match status" value="1"/>
</dbReference>
<dbReference type="SMART" id="SM01411">
    <property type="entry name" value="Ephrin_rec_like"/>
    <property type="match status" value="4"/>
</dbReference>
<dbReference type="Gene3D" id="2.60.120.260">
    <property type="entry name" value="Galactose-binding domain-like"/>
    <property type="match status" value="1"/>
</dbReference>
<dbReference type="InterPro" id="IPR001881">
    <property type="entry name" value="EGF-like_Ca-bd_dom"/>
</dbReference>
<name>A0A238BQ03_9BILA</name>
<feature type="domain" description="EGF-like" evidence="15">
    <location>
        <begin position="668"/>
        <end position="704"/>
    </location>
</feature>
<dbReference type="Pfam" id="PF12661">
    <property type="entry name" value="hEGF"/>
    <property type="match status" value="1"/>
</dbReference>
<feature type="domain" description="EGF-like" evidence="15">
    <location>
        <begin position="589"/>
        <end position="625"/>
    </location>
</feature>
<dbReference type="InterPro" id="IPR009030">
    <property type="entry name" value="Growth_fac_rcpt_cys_sf"/>
</dbReference>
<dbReference type="InterPro" id="IPR018097">
    <property type="entry name" value="EGF_Ca-bd_CS"/>
</dbReference>
<feature type="domain" description="EGF-like" evidence="15">
    <location>
        <begin position="551"/>
        <end position="587"/>
    </location>
</feature>
<dbReference type="EMBL" id="KZ270033">
    <property type="protein sequence ID" value="OZC07373.1"/>
    <property type="molecule type" value="Genomic_DNA"/>
</dbReference>
<feature type="disulfide bond" evidence="11">
    <location>
        <begin position="732"/>
        <end position="741"/>
    </location>
</feature>
<feature type="disulfide bond" evidence="11">
    <location>
        <begin position="539"/>
        <end position="548"/>
    </location>
</feature>
<keyword evidence="19" id="KW-1185">Reference proteome</keyword>
<feature type="domain" description="EGF-like" evidence="15">
    <location>
        <begin position="396"/>
        <end position="434"/>
    </location>
</feature>
<feature type="disulfide bond" evidence="11">
    <location>
        <begin position="770"/>
        <end position="779"/>
    </location>
</feature>
<dbReference type="InterPro" id="IPR008979">
    <property type="entry name" value="Galactose-bd-like_sf"/>
</dbReference>
<keyword evidence="7 13" id="KW-1133">Transmembrane helix</keyword>
<evidence type="ECO:0008006" key="20">
    <source>
        <dbReference type="Google" id="ProtNLM"/>
    </source>
</evidence>
<dbReference type="PROSITE" id="PS00010">
    <property type="entry name" value="ASX_HYDROXYL"/>
    <property type="match status" value="6"/>
</dbReference>
<dbReference type="Gene3D" id="2.60.120.200">
    <property type="match status" value="1"/>
</dbReference>
<reference evidence="18 19" key="1">
    <citation type="submission" date="2015-12" db="EMBL/GenBank/DDBJ databases">
        <title>Draft genome of the nematode, Onchocerca flexuosa.</title>
        <authorList>
            <person name="Mitreva M."/>
        </authorList>
    </citation>
    <scope>NUCLEOTIDE SEQUENCE [LARGE SCALE GENOMIC DNA]</scope>
    <source>
        <strain evidence="18">Red Deer</strain>
    </source>
</reference>
<feature type="domain" description="EGF-like" evidence="15">
    <location>
        <begin position="627"/>
        <end position="666"/>
    </location>
</feature>
<keyword evidence="2 11" id="KW-0245">EGF-like domain</keyword>
<evidence type="ECO:0000259" key="15">
    <source>
        <dbReference type="PROSITE" id="PS50026"/>
    </source>
</evidence>
<evidence type="ECO:0000259" key="14">
    <source>
        <dbReference type="PROSITE" id="PS50022"/>
    </source>
</evidence>
<dbReference type="SMART" id="SM00179">
    <property type="entry name" value="EGF_CA"/>
    <property type="match status" value="11"/>
</dbReference>
<dbReference type="PROSITE" id="PS50022">
    <property type="entry name" value="FA58C_3"/>
    <property type="match status" value="1"/>
</dbReference>
<feature type="disulfide bond" evidence="11">
    <location>
        <begin position="424"/>
        <end position="433"/>
    </location>
</feature>
<dbReference type="InterPro" id="IPR000421">
    <property type="entry name" value="FA58C"/>
</dbReference>
<evidence type="ECO:0000256" key="12">
    <source>
        <dbReference type="PROSITE-ProRule" id="PRU00302"/>
    </source>
</evidence>
<feature type="disulfide bond" evidence="11">
    <location>
        <begin position="502"/>
        <end position="511"/>
    </location>
</feature>
<evidence type="ECO:0000256" key="13">
    <source>
        <dbReference type="SAM" id="Phobius"/>
    </source>
</evidence>
<dbReference type="SUPFAM" id="SSF57196">
    <property type="entry name" value="EGF/Laminin"/>
    <property type="match status" value="5"/>
</dbReference>
<evidence type="ECO:0000256" key="7">
    <source>
        <dbReference type="ARBA" id="ARBA00022989"/>
    </source>
</evidence>
<evidence type="ECO:0000259" key="16">
    <source>
        <dbReference type="PROSITE" id="PS50825"/>
    </source>
</evidence>
<dbReference type="GO" id="GO:0005509">
    <property type="term" value="F:calcium ion binding"/>
    <property type="evidence" value="ECO:0007669"/>
    <property type="project" value="InterPro"/>
</dbReference>
<dbReference type="InterPro" id="IPR000436">
    <property type="entry name" value="Sushi_SCR_CCP_dom"/>
</dbReference>
<evidence type="ECO:0000256" key="6">
    <source>
        <dbReference type="ARBA" id="ARBA00022837"/>
    </source>
</evidence>
<dbReference type="GO" id="GO:0007219">
    <property type="term" value="P:Notch signaling pathway"/>
    <property type="evidence" value="ECO:0007669"/>
    <property type="project" value="TreeGrafter"/>
</dbReference>
<feature type="domain" description="EGF-like" evidence="15">
    <location>
        <begin position="706"/>
        <end position="742"/>
    </location>
</feature>
<evidence type="ECO:0000256" key="11">
    <source>
        <dbReference type="PROSITE-ProRule" id="PRU00076"/>
    </source>
</evidence>
<dbReference type="PANTHER" id="PTHR12916:SF4">
    <property type="entry name" value="UNINFLATABLE, ISOFORM C"/>
    <property type="match status" value="1"/>
</dbReference>
<dbReference type="InterPro" id="IPR013320">
    <property type="entry name" value="ConA-like_dom_sf"/>
</dbReference>
<keyword evidence="8 13" id="KW-0472">Membrane</keyword>
<dbReference type="InterPro" id="IPR024731">
    <property type="entry name" value="NELL2-like_EGF"/>
</dbReference>
<keyword evidence="4" id="KW-0732">Signal</keyword>
<dbReference type="SUPFAM" id="SSF49899">
    <property type="entry name" value="Concanavalin A-like lectins/glucanases"/>
    <property type="match status" value="1"/>
</dbReference>
<dbReference type="GO" id="GO:0007399">
    <property type="term" value="P:nervous system development"/>
    <property type="evidence" value="ECO:0007669"/>
    <property type="project" value="UniProtKB-ARBA"/>
</dbReference>
<keyword evidence="12" id="KW-0768">Sushi</keyword>
<evidence type="ECO:0000256" key="2">
    <source>
        <dbReference type="ARBA" id="ARBA00022536"/>
    </source>
</evidence>
<proteinExistence type="predicted"/>
<keyword evidence="9 11" id="KW-1015">Disulfide bond</keyword>
<dbReference type="GO" id="GO:0005112">
    <property type="term" value="F:Notch binding"/>
    <property type="evidence" value="ECO:0007669"/>
    <property type="project" value="TreeGrafter"/>
</dbReference>
<evidence type="ECO:0000256" key="4">
    <source>
        <dbReference type="ARBA" id="ARBA00022729"/>
    </source>
</evidence>
<feature type="domain" description="HYR" evidence="16">
    <location>
        <begin position="112"/>
        <end position="198"/>
    </location>
</feature>
<feature type="disulfide bond" evidence="11">
    <location>
        <begin position="615"/>
        <end position="624"/>
    </location>
</feature>
<dbReference type="InterPro" id="IPR013032">
    <property type="entry name" value="EGF-like_CS"/>
</dbReference>
<dbReference type="Pfam" id="PF02494">
    <property type="entry name" value="HYR"/>
    <property type="match status" value="2"/>
</dbReference>
<feature type="disulfide bond" evidence="11">
    <location>
        <begin position="518"/>
        <end position="528"/>
    </location>
</feature>
<feature type="domain" description="EGF-like" evidence="15">
    <location>
        <begin position="514"/>
        <end position="549"/>
    </location>
</feature>
<feature type="domain" description="EGF-like" evidence="15">
    <location>
        <begin position="476"/>
        <end position="512"/>
    </location>
</feature>
<feature type="disulfide bond" evidence="11">
    <location>
        <begin position="405"/>
        <end position="422"/>
    </location>
</feature>
<feature type="domain" description="EGF-like" evidence="15">
    <location>
        <begin position="1606"/>
        <end position="1651"/>
    </location>
</feature>
<dbReference type="Pfam" id="PF13385">
    <property type="entry name" value="Laminin_G_3"/>
    <property type="match status" value="1"/>
</dbReference>
<feature type="domain" description="HYR" evidence="16">
    <location>
        <begin position="1073"/>
        <end position="1156"/>
    </location>
</feature>
<dbReference type="SUPFAM" id="SSF57184">
    <property type="entry name" value="Growth factor receptor domain"/>
    <property type="match status" value="4"/>
</dbReference>
<evidence type="ECO:0000256" key="8">
    <source>
        <dbReference type="ARBA" id="ARBA00023136"/>
    </source>
</evidence>
<evidence type="ECO:0000313" key="18">
    <source>
        <dbReference type="EMBL" id="OZC07373.1"/>
    </source>
</evidence>
<evidence type="ECO:0000256" key="1">
    <source>
        <dbReference type="ARBA" id="ARBA00004167"/>
    </source>
</evidence>
<comment type="subcellular location">
    <subcellularLocation>
        <location evidence="1">Membrane</location>
        <topology evidence="1">Single-pass membrane protein</topology>
    </subcellularLocation>
</comment>
<dbReference type="InterPro" id="IPR000152">
    <property type="entry name" value="EGF-type_Asp/Asn_hydroxyl_site"/>
</dbReference>
<dbReference type="Gene3D" id="2.10.25.10">
    <property type="entry name" value="Laminin"/>
    <property type="match status" value="11"/>
</dbReference>
<evidence type="ECO:0000256" key="9">
    <source>
        <dbReference type="ARBA" id="ARBA00023157"/>
    </source>
</evidence>
<dbReference type="CDD" id="cd00054">
    <property type="entry name" value="EGF_CA"/>
    <property type="match status" value="8"/>
</dbReference>
<evidence type="ECO:0000256" key="3">
    <source>
        <dbReference type="ARBA" id="ARBA00022692"/>
    </source>
</evidence>
<evidence type="ECO:0000256" key="10">
    <source>
        <dbReference type="ARBA" id="ARBA00023180"/>
    </source>
</evidence>
<dbReference type="GO" id="GO:0016020">
    <property type="term" value="C:membrane"/>
    <property type="evidence" value="ECO:0007669"/>
    <property type="project" value="UniProtKB-SubCell"/>
</dbReference>
<dbReference type="PANTHER" id="PTHR12916">
    <property type="entry name" value="CYTOCHROME C OXIDASE POLYPEPTIDE VIC-2"/>
    <property type="match status" value="1"/>
</dbReference>
<feature type="disulfide bond" evidence="11">
    <location>
        <begin position="694"/>
        <end position="703"/>
    </location>
</feature>
<accession>A0A238BQ03</accession>
<dbReference type="FunFam" id="2.10.25.10:FF:000247">
    <property type="entry name" value="Delta/notch like EGF repeat containing"/>
    <property type="match status" value="1"/>
</dbReference>
<protein>
    <recommendedName>
        <fullName evidence="20">EGF-like domain protein</fullName>
    </recommendedName>
</protein>
<feature type="disulfide bond" evidence="11">
    <location>
        <begin position="656"/>
        <end position="665"/>
    </location>
</feature>
<dbReference type="OrthoDB" id="430340at2759"/>
<dbReference type="GO" id="GO:0071944">
    <property type="term" value="C:cell periphery"/>
    <property type="evidence" value="ECO:0007669"/>
    <property type="project" value="UniProtKB-ARBA"/>
</dbReference>
<dbReference type="FunFam" id="2.10.25.10:FF:000117">
    <property type="entry name" value="Delta-like protein"/>
    <property type="match status" value="1"/>
</dbReference>
<feature type="domain" description="EGF-like" evidence="15">
    <location>
        <begin position="744"/>
        <end position="780"/>
    </location>
</feature>
<dbReference type="SUPFAM" id="SSF49785">
    <property type="entry name" value="Galactose-binding domain-like"/>
    <property type="match status" value="1"/>
</dbReference>
<dbReference type="PROSITE" id="PS00022">
    <property type="entry name" value="EGF_1"/>
    <property type="match status" value="10"/>
</dbReference>
<feature type="domain" description="HYR" evidence="16">
    <location>
        <begin position="199"/>
        <end position="282"/>
    </location>
</feature>
<feature type="domain" description="F5/8 type C" evidence="14">
    <location>
        <begin position="1"/>
        <end position="80"/>
    </location>
</feature>
<dbReference type="Pfam" id="PF00008">
    <property type="entry name" value="EGF"/>
    <property type="match status" value="6"/>
</dbReference>
<feature type="transmembrane region" description="Helical" evidence="13">
    <location>
        <begin position="1690"/>
        <end position="1714"/>
    </location>
</feature>
<dbReference type="InterPro" id="IPR011641">
    <property type="entry name" value="Tyr-kin_ephrin_A/B_rcpt-like"/>
</dbReference>
<comment type="caution">
    <text evidence="11">Lacks conserved residue(s) required for the propagation of feature annotation.</text>
</comment>
<keyword evidence="10" id="KW-0325">Glycoprotein</keyword>
<keyword evidence="6" id="KW-0106">Calcium</keyword>
<sequence length="1797" mass="199451">MAGVAGSGHLRGHVTKMQLFYKVQYSQNYDTYPVEFETPSGNHNAMHQFELNPPLRARYILLGVTEYEQNPCIRFDMQGCLAPLSVGWNASVPQCVDSEPPVGWNASVPQCVDSEPPVFENCPTNPVYILTDDNGQLLPATYEIPTATDNSGSVAYIRVTPDGFEPPRMISHDMDISYVAFDDAGNTAECVVQLRIPDTQPPVMKCPNSYIVPANEGEFEKLITFNESTVQVVIQDTSNITDVTFDPSEILLTLGSHTTVEVTATDSATNRNKCKFQVSLQGTSTICIAKCARKYTFVNEKNATQQFICTNGIWSPSNVVPACVPAALEPARYELTVSIDYAVSTPVDIPVNIVKNKCHYVIHNHVLMKEFVKLQLVHSAVYAHKVDYTGSRCQFGPDECIGMSCPNGGVCHDLPGLGTTKCICRSGFTGPDCSQIVDPCFMDNPCKHGADCVPLQLGRFKCKCLPGWTGPTCSINIDDCADNPCAMNATCTDLVNDFRCECPPGFTGKRCHEKTNLCAQNPCINGLCVDMLHTQRCICEPGWTGEICDIKIDQCASHPCLNGATCKDQVDGFSCQCAPGFHGFLCQHMTDHCATSPCRNHATCINQGAHYMCECSLGFEGAHCEHNRNECDLLHKCSQEGTELCEDLINGYKCNCRHGYTGELCEIHIDQCASEPCLNNGTCIDTGSQFRCDCPRGWKGNRCEEEDGLCALNPCHNNAHCVNLVGDYFCVCPEGVSGKDCEIAPNRCLGEPCHNGGVCGDFGSHLECTCPKDFIGTGCQYELDACQEGVCQNDAVCELLEGGNYRCICEPGEIFDYLSDKYPSKTDKQVGGFFCQCPFNMTGLNCDKIIDEDYDFHFYDPILPAAAALSVPFKFTSSAFTISLWVKFDVPLTRGTVLTLYNSRESNYPSKISELLRISADNIHLNLLHDETPLNLHFPSTQRLNDGNWNNLVITWQSTDGSYSLIWNAVRIYADIGYGTGKTLDINAWISLGEPINEFSNEPKFVGSITRVNIWKRVIDFEVEIPSIVHQCQQQQVIYNDLVLRFAGYTRLSGKVEKVVRSTCGRDRDNTHQHSDKIEVLGCPSDIFVVAQQKEVHININITWREPVFTSVNGLLDAKRNLKPGQVFTWGEYLVVYLAKDNHSMAECIFKIHVSREFCPTLQDPLHGVQACESWGPQLRYKACSIECENGYEFSIEPPVFYTCSSDGQWRPRPVNAYTFRYPQCTKAHPAIRVAEISINYPTVSICNLAGRNTLAEKLSQRIELLNSKWNIYSISNITDHSTFNISVQCFAGNEETTVAPTDSTVRLRREAQNFFNVKVSIPITNDILENRKTGQRAKVSDVLENEILLEDIFSLEQVIPNGRPDLNSFELKEQYICDIGTVNVRNLCVPCAPGSFYDLTTRTCKLCMIDEYQPRAAQSSCLPCPRGYITTAPGSALLTDCKNVCEAGSMFNISSGSCEPCGFGFYQPVSGAFSCIPCGVGKTTLKETSTAEDECRDECPDGEHLTQAGVCLPCPQGTYRTRGVHKSCVDCPPGTTTEGTASVRRMQCNTPKCSAGQFLVTTTKQCQFCPRGTFQDEEIQTVCKLCPPDHTTAAQGATQASQCYSTNQCATGEDNCSWHAVCIDLPDDNDIPSYQCKCKPGYKGNGTHCQGYNSISFINVYNYNLKKKKNLSFNINFNPVRFQARTQKVALITAGIGGVVTILVIIVVIIWMISYRFNRVEDSSEPEKCPVEENTHTNFLYGRVPSEQPRPIGYYYEDDDEYDMKTMFVGEEEKEMAERIRHAQAHMYTPSNNRLD</sequence>
<evidence type="ECO:0000256" key="5">
    <source>
        <dbReference type="ARBA" id="ARBA00022737"/>
    </source>
</evidence>
<dbReference type="PROSITE" id="PS50026">
    <property type="entry name" value="EGF_3"/>
    <property type="match status" value="12"/>
</dbReference>
<dbReference type="PROSITE" id="PS01186">
    <property type="entry name" value="EGF_2"/>
    <property type="match status" value="9"/>
</dbReference>
<feature type="disulfide bond" evidence="11">
    <location>
        <begin position="577"/>
        <end position="586"/>
    </location>
</feature>
<dbReference type="InterPro" id="IPR000742">
    <property type="entry name" value="EGF"/>
</dbReference>
<dbReference type="Gene3D" id="2.10.50.10">
    <property type="entry name" value="Tumor Necrosis Factor Receptor, subunit A, domain 2"/>
    <property type="match status" value="4"/>
</dbReference>
<dbReference type="Pfam" id="PF12947">
    <property type="entry name" value="EGF_3"/>
    <property type="match status" value="1"/>
</dbReference>
<dbReference type="PROSITE" id="PS50825">
    <property type="entry name" value="HYR"/>
    <property type="match status" value="3"/>
</dbReference>
<feature type="domain" description="Sushi" evidence="17">
    <location>
        <begin position="1157"/>
        <end position="1227"/>
    </location>
</feature>
<dbReference type="PROSITE" id="PS01187">
    <property type="entry name" value="EGF_CA"/>
    <property type="match status" value="1"/>
</dbReference>
<dbReference type="Proteomes" id="UP000242913">
    <property type="component" value="Unassembled WGS sequence"/>
</dbReference>
<gene>
    <name evidence="18" type="ORF">X798_05601</name>
</gene>
<feature type="domain" description="EGF-like" evidence="15">
    <location>
        <begin position="782"/>
        <end position="819"/>
    </location>
</feature>
<evidence type="ECO:0000259" key="17">
    <source>
        <dbReference type="PROSITE" id="PS50923"/>
    </source>
</evidence>
<evidence type="ECO:0000313" key="19">
    <source>
        <dbReference type="Proteomes" id="UP000242913"/>
    </source>
</evidence>
<dbReference type="FunFam" id="2.10.25.10:FF:000173">
    <property type="entry name" value="Neurogenic locus notch protein 2"/>
    <property type="match status" value="1"/>
</dbReference>
<dbReference type="InterPro" id="IPR003410">
    <property type="entry name" value="HYR_dom"/>
</dbReference>
<dbReference type="Pfam" id="PF07699">
    <property type="entry name" value="Ephrin_rec_like"/>
    <property type="match status" value="4"/>
</dbReference>
<dbReference type="GO" id="GO:0120025">
    <property type="term" value="C:plasma membrane bounded cell projection"/>
    <property type="evidence" value="ECO:0007669"/>
    <property type="project" value="UniProtKB-ARBA"/>
</dbReference>
<dbReference type="PROSITE" id="PS50923">
    <property type="entry name" value="SUSHI"/>
    <property type="match status" value="1"/>
</dbReference>
<keyword evidence="5" id="KW-0677">Repeat</keyword>
<organism evidence="18 19">
    <name type="scientific">Onchocerca flexuosa</name>
    <dbReference type="NCBI Taxonomy" id="387005"/>
    <lineage>
        <taxon>Eukaryota</taxon>
        <taxon>Metazoa</taxon>
        <taxon>Ecdysozoa</taxon>
        <taxon>Nematoda</taxon>
        <taxon>Chromadorea</taxon>
        <taxon>Rhabditida</taxon>
        <taxon>Spirurina</taxon>
        <taxon>Spiruromorpha</taxon>
        <taxon>Filarioidea</taxon>
        <taxon>Onchocercidae</taxon>
        <taxon>Onchocerca</taxon>
    </lineage>
</organism>
<feature type="disulfide bond" evidence="11">
    <location>
        <begin position="637"/>
        <end position="654"/>
    </location>
</feature>
<dbReference type="FunFam" id="2.10.25.10:FF:000472">
    <property type="entry name" value="Uncharacterized protein, isoform A"/>
    <property type="match status" value="2"/>
</dbReference>